<dbReference type="KEGG" id="eus:EUTSA_v10023055mg"/>
<dbReference type="STRING" id="72664.V4MDT0"/>
<evidence type="ECO:0000313" key="2">
    <source>
        <dbReference type="EMBL" id="ESQ50648.1"/>
    </source>
</evidence>
<keyword evidence="3" id="KW-1185">Reference proteome</keyword>
<dbReference type="EMBL" id="KI517392">
    <property type="protein sequence ID" value="ESQ50648.1"/>
    <property type="molecule type" value="Genomic_DNA"/>
</dbReference>
<dbReference type="Proteomes" id="UP000030689">
    <property type="component" value="Unassembled WGS sequence"/>
</dbReference>
<sequence>MAALEPPVPVDIPPDLVRPSFSDDLLAVMPRGSPLVSLSMAPSADPLLHDTVQDSTSSQKPALIVPVLGTSAGPSVSVPEDPVVKDAILSSPVLEEGSPVEATASSSGCSPVSLWANRFGSSLRNLKKMALPTSFMEDGTPTVLAPDSVSLKAADLWKDHVVAYFHGSPPSAARIFADLNPIWGTHGRISVKVYSPCVCLIFIPSEDTRKWVLNVGFWQAGNCAFSVVEWSPTVSLVPKKLLSAPVWIVLRNVSPALYTLEGLSVIGSAIGDPLYTERSRLVPNNLGIAIIKMEIVLGRKLLSAVRVTDKEGDTIFPRKSHS</sequence>
<dbReference type="InterPro" id="IPR025558">
    <property type="entry name" value="DUF4283"/>
</dbReference>
<dbReference type="PANTHER" id="PTHR31286:SF181">
    <property type="entry name" value="ZINC KNUCKLE (CCHC-TYPE) FAMILY PROTEIN"/>
    <property type="match status" value="1"/>
</dbReference>
<reference evidence="2 3" key="1">
    <citation type="journal article" date="2013" name="Front. Plant Sci.">
        <title>The Reference Genome of the Halophytic Plant Eutrema salsugineum.</title>
        <authorList>
            <person name="Yang R."/>
            <person name="Jarvis D.E."/>
            <person name="Chen H."/>
            <person name="Beilstein M.A."/>
            <person name="Grimwood J."/>
            <person name="Jenkins J."/>
            <person name="Shu S."/>
            <person name="Prochnik S."/>
            <person name="Xin M."/>
            <person name="Ma C."/>
            <person name="Schmutz J."/>
            <person name="Wing R.A."/>
            <person name="Mitchell-Olds T."/>
            <person name="Schumaker K.S."/>
            <person name="Wang X."/>
        </authorList>
    </citation>
    <scope>NUCLEOTIDE SEQUENCE [LARGE SCALE GENOMIC DNA]</scope>
</reference>
<feature type="domain" description="DUF4283" evidence="1">
    <location>
        <begin position="154"/>
        <end position="236"/>
    </location>
</feature>
<proteinExistence type="predicted"/>
<dbReference type="Pfam" id="PF14111">
    <property type="entry name" value="DUF4283"/>
    <property type="match status" value="1"/>
</dbReference>
<dbReference type="PANTHER" id="PTHR31286">
    <property type="entry name" value="GLYCINE-RICH CELL WALL STRUCTURAL PROTEIN 1.8-LIKE"/>
    <property type="match status" value="1"/>
</dbReference>
<dbReference type="InterPro" id="IPR040256">
    <property type="entry name" value="At4g02000-like"/>
</dbReference>
<protein>
    <recommendedName>
        <fullName evidence="1">DUF4283 domain-containing protein</fullName>
    </recommendedName>
</protein>
<dbReference type="eggNOG" id="KOG1075">
    <property type="taxonomic scope" value="Eukaryota"/>
</dbReference>
<dbReference type="AlphaFoldDB" id="V4MDT0"/>
<dbReference type="Gramene" id="ESQ50648">
    <property type="protein sequence ID" value="ESQ50648"/>
    <property type="gene ID" value="EUTSA_v10023055mg"/>
</dbReference>
<organism evidence="2 3">
    <name type="scientific">Eutrema salsugineum</name>
    <name type="common">Saltwater cress</name>
    <name type="synonym">Sisymbrium salsugineum</name>
    <dbReference type="NCBI Taxonomy" id="72664"/>
    <lineage>
        <taxon>Eukaryota</taxon>
        <taxon>Viridiplantae</taxon>
        <taxon>Streptophyta</taxon>
        <taxon>Embryophyta</taxon>
        <taxon>Tracheophyta</taxon>
        <taxon>Spermatophyta</taxon>
        <taxon>Magnoliopsida</taxon>
        <taxon>eudicotyledons</taxon>
        <taxon>Gunneridae</taxon>
        <taxon>Pentapetalae</taxon>
        <taxon>rosids</taxon>
        <taxon>malvids</taxon>
        <taxon>Brassicales</taxon>
        <taxon>Brassicaceae</taxon>
        <taxon>Eutremeae</taxon>
        <taxon>Eutrema</taxon>
    </lineage>
</organism>
<evidence type="ECO:0000313" key="3">
    <source>
        <dbReference type="Proteomes" id="UP000030689"/>
    </source>
</evidence>
<name>V4MDT0_EUTSA</name>
<gene>
    <name evidence="2" type="ORF">EUTSA_v10023055mg</name>
</gene>
<evidence type="ECO:0000259" key="1">
    <source>
        <dbReference type="Pfam" id="PF14111"/>
    </source>
</evidence>
<accession>V4MDT0</accession>